<sequence>MDPKNFNPFSPDWQNSYYAMLAQQQAGQGGQPEEAAQRDFEEHLEEAGQQDAPDHGRRYGIAPDDAALIRNASNAACQKIAHRSAVVNSSGLRKLSEALQQRYNLSLNGLSDESLKDYAKQLFPGEARVITGLGMLRAYREGTYGEGTSGAGTSGAGTSRQGQGRRYSVVPEDAALIHNAGSAARGRLEARSITNSSTSLRRLSGRLQQHYNLSLNGLSDESLKAYARELCPDDPRVQSGVAMLRRYRETLGEGTSHAAEGSSRQPVQQPSPEHESSPSRVSSYNQDQLWGDYDAVQAAPGGASPQSSPSRVSSYNQDQLWGDYDAVPAAPGGASPQSSPSRVSSYNQDQLWGDYDAAQAAPGGASPPPIWQGMNAPSPAPTVNQPGPSDQGAGAWIFGAAHVPNAPPAPDLAIYVPGWQHGDQRAPEDLMRGMHYMGVLPSPSQPQTNFTIGGVPYTAALGPSGRQNDIIVFYRRN</sequence>
<feature type="compositionally biased region" description="Low complexity" evidence="1">
    <location>
        <begin position="297"/>
        <end position="314"/>
    </location>
</feature>
<accession>A0A3A5K1R4</accession>
<feature type="region of interest" description="Disordered" evidence="1">
    <location>
        <begin position="21"/>
        <end position="57"/>
    </location>
</feature>
<evidence type="ECO:0000256" key="1">
    <source>
        <dbReference type="SAM" id="MobiDB-lite"/>
    </source>
</evidence>
<protein>
    <submittedName>
        <fullName evidence="2">Uncharacterized protein</fullName>
    </submittedName>
</protein>
<comment type="caution">
    <text evidence="2">The sequence shown here is derived from an EMBL/GenBank/DDBJ whole genome shotgun (WGS) entry which is preliminary data.</text>
</comment>
<proteinExistence type="predicted"/>
<feature type="region of interest" description="Disordered" evidence="1">
    <location>
        <begin position="252"/>
        <end position="393"/>
    </location>
</feature>
<gene>
    <name evidence="2" type="ORF">D3227_37385</name>
</gene>
<feature type="compositionally biased region" description="Low complexity" evidence="1">
    <location>
        <begin position="326"/>
        <end position="345"/>
    </location>
</feature>
<organism evidence="2 3">
    <name type="scientific">Mesorhizobium waimense</name>
    <dbReference type="NCBI Taxonomy" id="1300307"/>
    <lineage>
        <taxon>Bacteria</taxon>
        <taxon>Pseudomonadati</taxon>
        <taxon>Pseudomonadota</taxon>
        <taxon>Alphaproteobacteria</taxon>
        <taxon>Hyphomicrobiales</taxon>
        <taxon>Phyllobacteriaceae</taxon>
        <taxon>Mesorhizobium</taxon>
    </lineage>
</organism>
<keyword evidence="3" id="KW-1185">Reference proteome</keyword>
<dbReference type="AlphaFoldDB" id="A0A3A5K1R4"/>
<evidence type="ECO:0000313" key="2">
    <source>
        <dbReference type="EMBL" id="RJT26198.1"/>
    </source>
</evidence>
<feature type="region of interest" description="Disordered" evidence="1">
    <location>
        <begin position="144"/>
        <end position="163"/>
    </location>
</feature>
<feature type="compositionally biased region" description="Low complexity" evidence="1">
    <location>
        <begin position="22"/>
        <end position="34"/>
    </location>
</feature>
<dbReference type="EMBL" id="QZWZ01000072">
    <property type="protein sequence ID" value="RJT26198.1"/>
    <property type="molecule type" value="Genomic_DNA"/>
</dbReference>
<feature type="compositionally biased region" description="Gly residues" evidence="1">
    <location>
        <begin position="144"/>
        <end position="155"/>
    </location>
</feature>
<evidence type="ECO:0000313" key="3">
    <source>
        <dbReference type="Proteomes" id="UP000272706"/>
    </source>
</evidence>
<reference evidence="2 3" key="1">
    <citation type="submission" date="2018-09" db="EMBL/GenBank/DDBJ databases">
        <title>Mesorhizobium carmichaelinearum sp. nov. isolated from Carmichaelinea spp. root nodules in New Zealand.</title>
        <authorList>
            <person name="De Meyer S.E."/>
        </authorList>
    </citation>
    <scope>NUCLEOTIDE SEQUENCE [LARGE SCALE GENOMIC DNA]</scope>
    <source>
        <strain evidence="2 3">ICMP19557</strain>
    </source>
</reference>
<name>A0A3A5K1R4_9HYPH</name>
<dbReference type="Proteomes" id="UP000272706">
    <property type="component" value="Unassembled WGS sequence"/>
</dbReference>